<keyword evidence="2" id="KW-1185">Reference proteome</keyword>
<name>S3E2R0_GLAL2</name>
<dbReference type="EMBL" id="KE145359">
    <property type="protein sequence ID" value="EPE32728.1"/>
    <property type="molecule type" value="Genomic_DNA"/>
</dbReference>
<dbReference type="STRING" id="1116229.S3E2R0"/>
<dbReference type="HOGENOM" id="CLU_2073396_0_0_1"/>
<reference evidence="1 2" key="1">
    <citation type="journal article" date="2013" name="BMC Genomics">
        <title>Genomics-driven discovery of the pneumocandin biosynthetic gene cluster in the fungus Glarea lozoyensis.</title>
        <authorList>
            <person name="Chen L."/>
            <person name="Yue Q."/>
            <person name="Zhang X."/>
            <person name="Xiang M."/>
            <person name="Wang C."/>
            <person name="Li S."/>
            <person name="Che Y."/>
            <person name="Ortiz-Lopez F.J."/>
            <person name="Bills G.F."/>
            <person name="Liu X."/>
            <person name="An Z."/>
        </authorList>
    </citation>
    <scope>NUCLEOTIDE SEQUENCE [LARGE SCALE GENOMIC DNA]</scope>
    <source>
        <strain evidence="2">ATCC 20868 / MF5171</strain>
    </source>
</reference>
<dbReference type="GeneID" id="19466914"/>
<sequence>MHYFSQSCYLEPYMKVFSTAGMDQGQIGELTSRDWSKKNEKEVVMRTATFGKLVREISICAKRNDYKAVDEEGVEVVRKGLGDDLVVPMGLIAVLRRQKVLDSKNGKVYPCQKTKDDD</sequence>
<evidence type="ECO:0000313" key="1">
    <source>
        <dbReference type="EMBL" id="EPE32728.1"/>
    </source>
</evidence>
<dbReference type="Proteomes" id="UP000016922">
    <property type="component" value="Unassembled WGS sequence"/>
</dbReference>
<dbReference type="RefSeq" id="XP_008080740.1">
    <property type="nucleotide sequence ID" value="XM_008082549.1"/>
</dbReference>
<protein>
    <submittedName>
        <fullName evidence="1">Uncharacterized protein</fullName>
    </submittedName>
</protein>
<evidence type="ECO:0000313" key="2">
    <source>
        <dbReference type="Proteomes" id="UP000016922"/>
    </source>
</evidence>
<dbReference type="KEGG" id="glz:GLAREA_07862"/>
<proteinExistence type="predicted"/>
<accession>S3E2R0</accession>
<organism evidence="1 2">
    <name type="scientific">Glarea lozoyensis (strain ATCC 20868 / MF5171)</name>
    <dbReference type="NCBI Taxonomy" id="1116229"/>
    <lineage>
        <taxon>Eukaryota</taxon>
        <taxon>Fungi</taxon>
        <taxon>Dikarya</taxon>
        <taxon>Ascomycota</taxon>
        <taxon>Pezizomycotina</taxon>
        <taxon>Leotiomycetes</taxon>
        <taxon>Helotiales</taxon>
        <taxon>Helotiaceae</taxon>
        <taxon>Glarea</taxon>
    </lineage>
</organism>
<gene>
    <name evidence="1" type="ORF">GLAREA_07862</name>
</gene>
<dbReference type="AlphaFoldDB" id="S3E2R0"/>
<dbReference type="OrthoDB" id="6512771at2759"/>